<organism evidence="3 4">
    <name type="scientific">Bacillus cereus</name>
    <dbReference type="NCBI Taxonomy" id="1396"/>
    <lineage>
        <taxon>Bacteria</taxon>
        <taxon>Bacillati</taxon>
        <taxon>Bacillota</taxon>
        <taxon>Bacilli</taxon>
        <taxon>Bacillales</taxon>
        <taxon>Bacillaceae</taxon>
        <taxon>Bacillus</taxon>
        <taxon>Bacillus cereus group</taxon>
    </lineage>
</organism>
<protein>
    <recommendedName>
        <fullName evidence="2">Thioredoxin domain-containing protein</fullName>
    </recommendedName>
</protein>
<feature type="transmembrane region" description="Helical" evidence="1">
    <location>
        <begin position="7"/>
        <end position="25"/>
    </location>
</feature>
<proteinExistence type="predicted"/>
<name>A0A0G8EQT3_BACCE</name>
<keyword evidence="1" id="KW-1133">Transmembrane helix</keyword>
<dbReference type="SUPFAM" id="SSF52833">
    <property type="entry name" value="Thioredoxin-like"/>
    <property type="match status" value="1"/>
</dbReference>
<evidence type="ECO:0000256" key="1">
    <source>
        <dbReference type="SAM" id="Phobius"/>
    </source>
</evidence>
<feature type="domain" description="Thioredoxin" evidence="2">
    <location>
        <begin position="57"/>
        <end position="145"/>
    </location>
</feature>
<evidence type="ECO:0000313" key="3">
    <source>
        <dbReference type="EMBL" id="KLA26603.1"/>
    </source>
</evidence>
<dbReference type="Gene3D" id="3.40.30.10">
    <property type="entry name" value="Glutaredoxin"/>
    <property type="match status" value="1"/>
</dbReference>
<gene>
    <name evidence="3" type="ORF">B4077_2387</name>
</gene>
<dbReference type="PATRIC" id="fig|1396.428.peg.5867"/>
<dbReference type="InterPro" id="IPR036249">
    <property type="entry name" value="Thioredoxin-like_sf"/>
</dbReference>
<evidence type="ECO:0000313" key="4">
    <source>
        <dbReference type="Proteomes" id="UP000035214"/>
    </source>
</evidence>
<dbReference type="RefSeq" id="WP_046955826.1">
    <property type="nucleotide sequence ID" value="NZ_LCYI01000039.1"/>
</dbReference>
<accession>A0A0G8EQT3</accession>
<sequence>MKKIYKIGAVITTLCVACIAIFTLTKNESVKTETITPEKTIVSAADVKGSPENIKDSSKDELKQKIQSHEEFIAYYYQPTCHFCKKAAPDINSMSKKHDRSIYRIDISTPENQSAFEEFDIPGTPVVVAYNRGEEVERLEGVVSAATYDGFFARRNSSAS</sequence>
<dbReference type="Pfam" id="PF00085">
    <property type="entry name" value="Thioredoxin"/>
    <property type="match status" value="1"/>
</dbReference>
<dbReference type="CDD" id="cd02947">
    <property type="entry name" value="TRX_family"/>
    <property type="match status" value="1"/>
</dbReference>
<keyword evidence="1" id="KW-0812">Transmembrane</keyword>
<dbReference type="Proteomes" id="UP000035214">
    <property type="component" value="Unassembled WGS sequence"/>
</dbReference>
<reference evidence="3 4" key="1">
    <citation type="submission" date="2015-04" db="EMBL/GenBank/DDBJ databases">
        <title>Draft Genome Sequences of Eight Spore-Forming Food Isolates of Bacillus cereus Genome sequencing.</title>
        <authorList>
            <person name="Krawcyk A.O."/>
            <person name="de Jong A."/>
            <person name="Eijlander R.T."/>
            <person name="Berendsen E.M."/>
            <person name="Holsappel S."/>
            <person name="Wells-Bennik M."/>
            <person name="Kuipers O.P."/>
        </authorList>
    </citation>
    <scope>NUCLEOTIDE SEQUENCE [LARGE SCALE GENOMIC DNA]</scope>
    <source>
        <strain evidence="3 4">B4077</strain>
    </source>
</reference>
<evidence type="ECO:0000259" key="2">
    <source>
        <dbReference type="Pfam" id="PF00085"/>
    </source>
</evidence>
<dbReference type="AlphaFoldDB" id="A0A0G8EQT3"/>
<keyword evidence="1" id="KW-0472">Membrane</keyword>
<dbReference type="EMBL" id="LCYI01000039">
    <property type="protein sequence ID" value="KLA26603.1"/>
    <property type="molecule type" value="Genomic_DNA"/>
</dbReference>
<comment type="caution">
    <text evidence="3">The sequence shown here is derived from an EMBL/GenBank/DDBJ whole genome shotgun (WGS) entry which is preliminary data.</text>
</comment>
<dbReference type="InterPro" id="IPR013766">
    <property type="entry name" value="Thioredoxin_domain"/>
</dbReference>